<gene>
    <name evidence="1" type="ORF">CCUS01_14130</name>
</gene>
<accession>A0AAI9YA39</accession>
<organism evidence="1 2">
    <name type="scientific">Colletotrichum cuscutae</name>
    <dbReference type="NCBI Taxonomy" id="1209917"/>
    <lineage>
        <taxon>Eukaryota</taxon>
        <taxon>Fungi</taxon>
        <taxon>Dikarya</taxon>
        <taxon>Ascomycota</taxon>
        <taxon>Pezizomycotina</taxon>
        <taxon>Sordariomycetes</taxon>
        <taxon>Hypocreomycetidae</taxon>
        <taxon>Glomerellales</taxon>
        <taxon>Glomerellaceae</taxon>
        <taxon>Colletotrichum</taxon>
        <taxon>Colletotrichum acutatum species complex</taxon>
    </lineage>
</organism>
<comment type="caution">
    <text evidence="1">The sequence shown here is derived from an EMBL/GenBank/DDBJ whole genome shotgun (WGS) entry which is preliminary data.</text>
</comment>
<dbReference type="Proteomes" id="UP001239213">
    <property type="component" value="Unassembled WGS sequence"/>
</dbReference>
<protein>
    <submittedName>
        <fullName evidence="1">Uncharacterized protein</fullName>
    </submittedName>
</protein>
<proteinExistence type="predicted"/>
<evidence type="ECO:0000313" key="2">
    <source>
        <dbReference type="Proteomes" id="UP001239213"/>
    </source>
</evidence>
<dbReference type="EMBL" id="MPDP01000032">
    <property type="protein sequence ID" value="KAK1492099.1"/>
    <property type="molecule type" value="Genomic_DNA"/>
</dbReference>
<keyword evidence="2" id="KW-1185">Reference proteome</keyword>
<sequence length="100" mass="11308">MSIENNKEPLLIKLAADLTPSLYQYAESREAQSLQPIRRAWRLAALDEEHGKPPGHDAAGIHTILAVNGDGSRTCYQQAMRLVKEGEDFLMESYFEIEDF</sequence>
<evidence type="ECO:0000313" key="1">
    <source>
        <dbReference type="EMBL" id="KAK1492099.1"/>
    </source>
</evidence>
<reference evidence="1" key="1">
    <citation type="submission" date="2016-11" db="EMBL/GenBank/DDBJ databases">
        <title>The genome sequence of Colletotrichum cuscutae.</title>
        <authorList>
            <person name="Baroncelli R."/>
        </authorList>
    </citation>
    <scope>NUCLEOTIDE SEQUENCE</scope>
    <source>
        <strain evidence="1">IMI 304802</strain>
    </source>
</reference>
<dbReference type="AlphaFoldDB" id="A0AAI9YA39"/>
<name>A0AAI9YA39_9PEZI</name>